<protein>
    <submittedName>
        <fullName evidence="4">Sulfotransferase 1C2</fullName>
    </submittedName>
</protein>
<dbReference type="PANTHER" id="PTHR11783">
    <property type="entry name" value="SULFOTRANSFERASE SULT"/>
    <property type="match status" value="1"/>
</dbReference>
<organism evidence="4 5">
    <name type="scientific">Hondaea fermentalgiana</name>
    <dbReference type="NCBI Taxonomy" id="2315210"/>
    <lineage>
        <taxon>Eukaryota</taxon>
        <taxon>Sar</taxon>
        <taxon>Stramenopiles</taxon>
        <taxon>Bigyra</taxon>
        <taxon>Labyrinthulomycetes</taxon>
        <taxon>Thraustochytrida</taxon>
        <taxon>Thraustochytriidae</taxon>
        <taxon>Hondaea</taxon>
    </lineage>
</organism>
<proteinExistence type="inferred from homology"/>
<dbReference type="Gene3D" id="3.40.50.300">
    <property type="entry name" value="P-loop containing nucleotide triphosphate hydrolases"/>
    <property type="match status" value="1"/>
</dbReference>
<evidence type="ECO:0000256" key="1">
    <source>
        <dbReference type="ARBA" id="ARBA00005771"/>
    </source>
</evidence>
<dbReference type="OrthoDB" id="205623at2759"/>
<dbReference type="Pfam" id="PF00685">
    <property type="entry name" value="Sulfotransfer_1"/>
    <property type="match status" value="1"/>
</dbReference>
<evidence type="ECO:0000313" key="5">
    <source>
        <dbReference type="Proteomes" id="UP000241890"/>
    </source>
</evidence>
<comment type="caution">
    <text evidence="4">The sequence shown here is derived from an EMBL/GenBank/DDBJ whole genome shotgun (WGS) entry which is preliminary data.</text>
</comment>
<dbReference type="GO" id="GO:0008146">
    <property type="term" value="F:sulfotransferase activity"/>
    <property type="evidence" value="ECO:0007669"/>
    <property type="project" value="InterPro"/>
</dbReference>
<reference evidence="4 5" key="1">
    <citation type="submission" date="2017-12" db="EMBL/GenBank/DDBJ databases">
        <title>Sequencing, de novo assembly and annotation of complete genome of a new Thraustochytrid species, strain FCC1311.</title>
        <authorList>
            <person name="Sedici K."/>
            <person name="Godart F."/>
            <person name="Aiese Cigliano R."/>
            <person name="Sanseverino W."/>
            <person name="Barakat M."/>
            <person name="Ortet P."/>
            <person name="Marechal E."/>
            <person name="Cagnac O."/>
            <person name="Amato A."/>
        </authorList>
    </citation>
    <scope>NUCLEOTIDE SEQUENCE [LARGE SCALE GENOMIC DNA]</scope>
</reference>
<dbReference type="InterPro" id="IPR027417">
    <property type="entry name" value="P-loop_NTPase"/>
</dbReference>
<dbReference type="AlphaFoldDB" id="A0A2R5GAM1"/>
<name>A0A2R5GAM1_9STRA</name>
<accession>A0A2R5GAM1</accession>
<dbReference type="SUPFAM" id="SSF52540">
    <property type="entry name" value="P-loop containing nucleoside triphosphate hydrolases"/>
    <property type="match status" value="1"/>
</dbReference>
<dbReference type="InterPro" id="IPR000863">
    <property type="entry name" value="Sulfotransferase_dom"/>
</dbReference>
<gene>
    <name evidence="4" type="ORF">FCC1311_042992</name>
</gene>
<evidence type="ECO:0000259" key="3">
    <source>
        <dbReference type="Pfam" id="PF00685"/>
    </source>
</evidence>
<keyword evidence="2 4" id="KW-0808">Transferase</keyword>
<dbReference type="Proteomes" id="UP000241890">
    <property type="component" value="Unassembled WGS sequence"/>
</dbReference>
<sequence length="342" mass="38615">MATRLEARQEDDGTVNVVDRTSGKVEGSFEPAPRRKKMWNEERAAFLAAQLRFRDDDVVLATFPKCGTTVAEQMILLLLNNCDTSVLNPGVKNIYNSETGFGKVWPEVNVFPAEDIEKERADRIANRGPDAKPGESEPFLTPEDFDKIPGRRVLKSHFNADDVFRYFPHLAESKAKLITVSRDPLDACVSTYCHLYEGQRNYKPKPTMEEFVPIFLGGASWDLYLQPYGRLSDAITSFEALHKRDPERALLLTYDEIVRDPVQVAFRIAKHLNVECSQDLADRVAEATRFGKMKAQSGDAVHFRQGKVGGDNTAKFAEYPGLATSLREQHAKQLEENRAKFQ</sequence>
<comment type="similarity">
    <text evidence="1">Belongs to the sulfotransferase 1 family.</text>
</comment>
<dbReference type="InParanoid" id="A0A2R5GAM1"/>
<evidence type="ECO:0000256" key="2">
    <source>
        <dbReference type="ARBA" id="ARBA00022679"/>
    </source>
</evidence>
<keyword evidence="5" id="KW-1185">Reference proteome</keyword>
<feature type="domain" description="Sulfotransferase" evidence="3">
    <location>
        <begin position="55"/>
        <end position="296"/>
    </location>
</feature>
<evidence type="ECO:0000313" key="4">
    <source>
        <dbReference type="EMBL" id="GBG28076.1"/>
    </source>
</evidence>
<dbReference type="EMBL" id="BEYU01000039">
    <property type="protein sequence ID" value="GBG28076.1"/>
    <property type="molecule type" value="Genomic_DNA"/>
</dbReference>